<comment type="caution">
    <text evidence="2">The sequence shown here is derived from an EMBL/GenBank/DDBJ whole genome shotgun (WGS) entry which is preliminary data.</text>
</comment>
<evidence type="ECO:0000313" key="2">
    <source>
        <dbReference type="EMBL" id="KAJ8793996.1"/>
    </source>
</evidence>
<sequence length="240" mass="25945">MGMHEPRRPREQLPCLGSWPSSAKKYKKVTGKEIYSDTLESTPMLEKEKFPQDYFPEWRKGSRRLEGWATSPAKDAVSGARLPPRPPLLLPLGTAPLCSASKEGPLTPLLMSRVHAPGREGRAAGDGHEASLAQISAGAGWLAGSAGPGPAPLPTRGCLVPGMDFPLRAPRQGLGRTWVTWLEVDAQRAAPVTPGARSAHSRPSSSRHLPMTPEFGVLSLHLCPRSWAHRRLPASVVQEL</sequence>
<evidence type="ECO:0000256" key="1">
    <source>
        <dbReference type="SAM" id="MobiDB-lite"/>
    </source>
</evidence>
<reference evidence="2 3" key="1">
    <citation type="submission" date="2022-11" db="EMBL/GenBank/DDBJ databases">
        <title>Whole genome sequence of Eschrichtius robustus ER-17-0199.</title>
        <authorList>
            <person name="Bruniche-Olsen A."/>
            <person name="Black A.N."/>
            <person name="Fields C.J."/>
            <person name="Walden K."/>
            <person name="Dewoody J.A."/>
        </authorList>
    </citation>
    <scope>NUCLEOTIDE SEQUENCE [LARGE SCALE GENOMIC DNA]</scope>
    <source>
        <strain evidence="2">ER-17-0199</strain>
        <tissue evidence="2">Blubber</tissue>
    </source>
</reference>
<gene>
    <name evidence="2" type="ORF">J1605_003406</name>
</gene>
<dbReference type="EMBL" id="JAIQCJ010000892">
    <property type="protein sequence ID" value="KAJ8793996.1"/>
    <property type="molecule type" value="Genomic_DNA"/>
</dbReference>
<accession>A0AB34HQN4</accession>
<organism evidence="2 3">
    <name type="scientific">Eschrichtius robustus</name>
    <name type="common">California gray whale</name>
    <name type="synonym">Eschrichtius gibbosus</name>
    <dbReference type="NCBI Taxonomy" id="9764"/>
    <lineage>
        <taxon>Eukaryota</taxon>
        <taxon>Metazoa</taxon>
        <taxon>Chordata</taxon>
        <taxon>Craniata</taxon>
        <taxon>Vertebrata</taxon>
        <taxon>Euteleostomi</taxon>
        <taxon>Mammalia</taxon>
        <taxon>Eutheria</taxon>
        <taxon>Laurasiatheria</taxon>
        <taxon>Artiodactyla</taxon>
        <taxon>Whippomorpha</taxon>
        <taxon>Cetacea</taxon>
        <taxon>Mysticeti</taxon>
        <taxon>Eschrichtiidae</taxon>
        <taxon>Eschrichtius</taxon>
    </lineage>
</organism>
<dbReference type="Proteomes" id="UP001159641">
    <property type="component" value="Unassembled WGS sequence"/>
</dbReference>
<feature type="region of interest" description="Disordered" evidence="1">
    <location>
        <begin position="190"/>
        <end position="210"/>
    </location>
</feature>
<evidence type="ECO:0008006" key="4">
    <source>
        <dbReference type="Google" id="ProtNLM"/>
    </source>
</evidence>
<evidence type="ECO:0000313" key="3">
    <source>
        <dbReference type="Proteomes" id="UP001159641"/>
    </source>
</evidence>
<name>A0AB34HQN4_ESCRO</name>
<proteinExistence type="predicted"/>
<protein>
    <recommendedName>
        <fullName evidence="4">RBPJ-interacting and tubulin-associated protein</fullName>
    </recommendedName>
</protein>
<dbReference type="AlphaFoldDB" id="A0AB34HQN4"/>
<feature type="compositionally biased region" description="Low complexity" evidence="1">
    <location>
        <begin position="196"/>
        <end position="208"/>
    </location>
</feature>
<keyword evidence="3" id="KW-1185">Reference proteome</keyword>